<keyword evidence="3" id="KW-1185">Reference proteome</keyword>
<gene>
    <name evidence="2" type="ORF">HNQ38_002163</name>
</gene>
<evidence type="ECO:0000313" key="2">
    <source>
        <dbReference type="EMBL" id="MBB5144055.1"/>
    </source>
</evidence>
<accession>A0A7W8C1S9</accession>
<dbReference type="AlphaFoldDB" id="A0A7W8C1S9"/>
<organism evidence="2 3">
    <name type="scientific">Desulfovibrio intestinalis</name>
    <dbReference type="NCBI Taxonomy" id="58621"/>
    <lineage>
        <taxon>Bacteria</taxon>
        <taxon>Pseudomonadati</taxon>
        <taxon>Thermodesulfobacteriota</taxon>
        <taxon>Desulfovibrionia</taxon>
        <taxon>Desulfovibrionales</taxon>
        <taxon>Desulfovibrionaceae</taxon>
        <taxon>Desulfovibrio</taxon>
    </lineage>
</organism>
<evidence type="ECO:0000313" key="3">
    <source>
        <dbReference type="Proteomes" id="UP000539075"/>
    </source>
</evidence>
<feature type="transmembrane region" description="Helical" evidence="1">
    <location>
        <begin position="12"/>
        <end position="30"/>
    </location>
</feature>
<keyword evidence="1" id="KW-0472">Membrane</keyword>
<keyword evidence="1" id="KW-1133">Transmembrane helix</keyword>
<sequence length="55" mass="6093">MNRNATSSFMPDFAVLIFQFSGPILFLPALRSALHSPVGLPWLQVAPDSKIHEKV</sequence>
<protein>
    <submittedName>
        <fullName evidence="2">Uncharacterized protein</fullName>
    </submittedName>
</protein>
<proteinExistence type="predicted"/>
<dbReference type="Proteomes" id="UP000539075">
    <property type="component" value="Unassembled WGS sequence"/>
</dbReference>
<reference evidence="2 3" key="1">
    <citation type="submission" date="2020-08" db="EMBL/GenBank/DDBJ databases">
        <title>Genomic Encyclopedia of Type Strains, Phase IV (KMG-IV): sequencing the most valuable type-strain genomes for metagenomic binning, comparative biology and taxonomic classification.</title>
        <authorList>
            <person name="Goeker M."/>
        </authorList>
    </citation>
    <scope>NUCLEOTIDE SEQUENCE [LARGE SCALE GENOMIC DNA]</scope>
    <source>
        <strain evidence="2 3">DSM 11275</strain>
    </source>
</reference>
<comment type="caution">
    <text evidence="2">The sequence shown here is derived from an EMBL/GenBank/DDBJ whole genome shotgun (WGS) entry which is preliminary data.</text>
</comment>
<dbReference type="RefSeq" id="WP_183720301.1">
    <property type="nucleotide sequence ID" value="NZ_JACHGO010000006.1"/>
</dbReference>
<name>A0A7W8C1S9_9BACT</name>
<dbReference type="EMBL" id="JACHGO010000006">
    <property type="protein sequence ID" value="MBB5144055.1"/>
    <property type="molecule type" value="Genomic_DNA"/>
</dbReference>
<keyword evidence="1" id="KW-0812">Transmembrane</keyword>
<evidence type="ECO:0000256" key="1">
    <source>
        <dbReference type="SAM" id="Phobius"/>
    </source>
</evidence>